<feature type="region of interest" description="Disordered" evidence="1">
    <location>
        <begin position="731"/>
        <end position="756"/>
    </location>
</feature>
<feature type="compositionally biased region" description="Polar residues" evidence="1">
    <location>
        <begin position="546"/>
        <end position="559"/>
    </location>
</feature>
<dbReference type="OrthoDB" id="10433103at2759"/>
<dbReference type="Proteomes" id="UP000747110">
    <property type="component" value="Unassembled WGS sequence"/>
</dbReference>
<evidence type="ECO:0000313" key="3">
    <source>
        <dbReference type="EMBL" id="GIL95199.1"/>
    </source>
</evidence>
<keyword evidence="4" id="KW-1185">Reference proteome</keyword>
<protein>
    <submittedName>
        <fullName evidence="2">Uncharacterized protein</fullName>
    </submittedName>
</protein>
<dbReference type="EMBL" id="BNCP01000022">
    <property type="protein sequence ID" value="GIL81628.1"/>
    <property type="molecule type" value="Genomic_DNA"/>
</dbReference>
<dbReference type="EMBL" id="BNCQ01000002">
    <property type="protein sequence ID" value="GIL95199.1"/>
    <property type="molecule type" value="Genomic_DNA"/>
</dbReference>
<gene>
    <name evidence="2" type="ORF">Vretifemale_10648</name>
    <name evidence="3" type="ORF">Vretimale_1283</name>
</gene>
<organism evidence="2 4">
    <name type="scientific">Volvox reticuliferus</name>
    <dbReference type="NCBI Taxonomy" id="1737510"/>
    <lineage>
        <taxon>Eukaryota</taxon>
        <taxon>Viridiplantae</taxon>
        <taxon>Chlorophyta</taxon>
        <taxon>core chlorophytes</taxon>
        <taxon>Chlorophyceae</taxon>
        <taxon>CS clade</taxon>
        <taxon>Chlamydomonadales</taxon>
        <taxon>Volvocaceae</taxon>
        <taxon>Volvox</taxon>
    </lineage>
</organism>
<feature type="region of interest" description="Disordered" evidence="1">
    <location>
        <begin position="546"/>
        <end position="572"/>
    </location>
</feature>
<feature type="region of interest" description="Disordered" evidence="1">
    <location>
        <begin position="311"/>
        <end position="352"/>
    </location>
</feature>
<feature type="compositionally biased region" description="Gly residues" evidence="1">
    <location>
        <begin position="318"/>
        <end position="338"/>
    </location>
</feature>
<evidence type="ECO:0000313" key="2">
    <source>
        <dbReference type="EMBL" id="GIL81628.1"/>
    </source>
</evidence>
<name>A0A8J4FP32_9CHLO</name>
<dbReference type="Proteomes" id="UP000722791">
    <property type="component" value="Unassembled WGS sequence"/>
</dbReference>
<dbReference type="AlphaFoldDB" id="A0A8J4FP32"/>
<reference evidence="2" key="1">
    <citation type="journal article" date="2021" name="Proc. Natl. Acad. Sci. U.S.A.">
        <title>Three genomes in the algal genus Volvox reveal the fate of a haploid sex-determining region after a transition to homothallism.</title>
        <authorList>
            <person name="Yamamoto K."/>
            <person name="Hamaji T."/>
            <person name="Kawai-Toyooka H."/>
            <person name="Matsuzaki R."/>
            <person name="Takahashi F."/>
            <person name="Nishimura Y."/>
            <person name="Kawachi M."/>
            <person name="Noguchi H."/>
            <person name="Minakuchi Y."/>
            <person name="Umen J.G."/>
            <person name="Toyoda A."/>
            <person name="Nozaki H."/>
        </authorList>
    </citation>
    <scope>NUCLEOTIDE SEQUENCE</scope>
    <source>
        <strain evidence="3">NIES-3785</strain>
        <strain evidence="2">NIES-3786</strain>
    </source>
</reference>
<feature type="region of interest" description="Disordered" evidence="1">
    <location>
        <begin position="188"/>
        <end position="214"/>
    </location>
</feature>
<sequence>MGTCASRPRGEGKENEGAGVYIVPNGPSISRRYMVATPENGKRSTADMITSAFHAQTEIQPEATVNIATRLASRLGLEDRRGSARAANLGLAILPAAESRPDLGDRPPVAGHAAMETAQRYAPAQVGPFQDSFELSRAEALKQLSIMQKSFKGGVGSAWASSAKRPGVVADTAAGAFSPFDGHGSSLSAGDRISGSGASGSGGIGGLDMDGEMNGSGWRRSMDSTEGGEVVPVDNGIGSGLMVKAAPTVAAGAETAVATGPDLQDGTGLGDSFMTTGDRESCRRSEYCATPRRDDGQGSCIRTISISRIQGAPKATAGEGGGGTAVDGAGGDANGGGNTEVQPETDELTSLPLPNLICGTADAKSIGLRQGPASATGYHHSVTSYTQQRSLESRPSTAATMASNRNSDLGYYLEEARFASASPLQGARPVRHNLMDSSIIRQRSEQAANNAEAAVRPVPMVLDYVPTIKLQPSRGNLLLAQPSVKQRLTAGGGSYCGRLDDDELDGVGVGGLMARRLDYVPNKSFSRKFSHATLPSGSLLLMTAEGSSRPMSPVNSRQGLASPRAGDYISSSSRTVGAESERCFHVTRTAAAVAAGTVSNSGGLPNAAAAESPLAAARHRCGGGGGDHRVSISASEVSLSPATSMQRQQQQQLVPVAPPSSAALRNMPLNDNSRRASRSMISPALETRPSTPLLASPGPSRLHIQKSGGSIATGGSASGLIPVTSAPLLTSGPRGALRSDAMHVDGSSDTGSGVRSGGIVYNIGGASRTAGRAAKLLATVQRMGLSTPEATAIQ</sequence>
<comment type="caution">
    <text evidence="2">The sequence shown here is derived from an EMBL/GenBank/DDBJ whole genome shotgun (WGS) entry which is preliminary data.</text>
</comment>
<evidence type="ECO:0000256" key="1">
    <source>
        <dbReference type="SAM" id="MobiDB-lite"/>
    </source>
</evidence>
<feature type="compositionally biased region" description="Gly residues" evidence="1">
    <location>
        <begin position="197"/>
        <end position="208"/>
    </location>
</feature>
<accession>A0A8J4FP32</accession>
<proteinExistence type="predicted"/>
<evidence type="ECO:0000313" key="4">
    <source>
        <dbReference type="Proteomes" id="UP000747110"/>
    </source>
</evidence>
<feature type="region of interest" description="Disordered" evidence="1">
    <location>
        <begin position="666"/>
        <end position="698"/>
    </location>
</feature>